<evidence type="ECO:0000313" key="2">
    <source>
        <dbReference type="EMBL" id="MCV7422742.1"/>
    </source>
</evidence>
<protein>
    <submittedName>
        <fullName evidence="2">Uncharacterized protein</fullName>
    </submittedName>
</protein>
<name>A0A9X2YNP4_9MYCO</name>
<feature type="region of interest" description="Disordered" evidence="1">
    <location>
        <begin position="59"/>
        <end position="82"/>
    </location>
</feature>
<evidence type="ECO:0000313" key="3">
    <source>
        <dbReference type="Proteomes" id="UP001141629"/>
    </source>
</evidence>
<evidence type="ECO:0000256" key="1">
    <source>
        <dbReference type="SAM" id="MobiDB-lite"/>
    </source>
</evidence>
<dbReference type="Proteomes" id="UP001141629">
    <property type="component" value="Unassembled WGS sequence"/>
</dbReference>
<dbReference type="AlphaFoldDB" id="A0A9X2YNP4"/>
<proteinExistence type="predicted"/>
<organism evidence="2 3">
    <name type="scientific">Mycobacterium yunnanensis</name>
    <dbReference type="NCBI Taxonomy" id="368477"/>
    <lineage>
        <taxon>Bacteria</taxon>
        <taxon>Bacillati</taxon>
        <taxon>Actinomycetota</taxon>
        <taxon>Actinomycetes</taxon>
        <taxon>Mycobacteriales</taxon>
        <taxon>Mycobacteriaceae</taxon>
        <taxon>Mycobacterium</taxon>
    </lineage>
</organism>
<reference evidence="2" key="1">
    <citation type="submission" date="2020-07" db="EMBL/GenBank/DDBJ databases">
        <authorList>
            <person name="Pettersson B.M.F."/>
            <person name="Behra P.R.K."/>
            <person name="Ramesh M."/>
            <person name="Das S."/>
            <person name="Dasgupta S."/>
            <person name="Kirsebom L.A."/>
        </authorList>
    </citation>
    <scope>NUCLEOTIDE SEQUENCE</scope>
    <source>
        <strain evidence="2">DSM 44838</strain>
    </source>
</reference>
<gene>
    <name evidence="2" type="ORF">H7K45_19525</name>
</gene>
<sequence>MLALLATPVRRWILASLLLPVVATVLAKLGHYLERRNGGSPTAVSRVLLKISSVTRRFTRKHDPEADQAPVTPASSHTRHLP</sequence>
<reference evidence="2" key="2">
    <citation type="journal article" date="2022" name="BMC Genomics">
        <title>Comparative genome analysis of mycobacteria focusing on tRNA and non-coding RNA.</title>
        <authorList>
            <person name="Behra P.R.K."/>
            <person name="Pettersson B.M.F."/>
            <person name="Ramesh M."/>
            <person name="Das S."/>
            <person name="Dasgupta S."/>
            <person name="Kirsebom L.A."/>
        </authorList>
    </citation>
    <scope>NUCLEOTIDE SEQUENCE</scope>
    <source>
        <strain evidence="2">DSM 44838</strain>
    </source>
</reference>
<comment type="caution">
    <text evidence="2">The sequence shown here is derived from an EMBL/GenBank/DDBJ whole genome shotgun (WGS) entry which is preliminary data.</text>
</comment>
<dbReference type="RefSeq" id="WP_263997636.1">
    <property type="nucleotide sequence ID" value="NZ_JACKVK010000010.1"/>
</dbReference>
<dbReference type="EMBL" id="JACKVK010000010">
    <property type="protein sequence ID" value="MCV7422742.1"/>
    <property type="molecule type" value="Genomic_DNA"/>
</dbReference>
<keyword evidence="3" id="KW-1185">Reference proteome</keyword>
<accession>A0A9X2YNP4</accession>